<reference evidence="1" key="2">
    <citation type="submission" date="2022-08" db="UniProtKB">
        <authorList>
            <consortium name="EnsemblMetazoa"/>
        </authorList>
    </citation>
    <scope>IDENTIFICATION</scope>
    <source>
        <strain evidence="1">STECLA/ALBI9_A</strain>
    </source>
</reference>
<reference evidence="1 2" key="1">
    <citation type="journal article" date="2017" name="G3 (Bethesda)">
        <title>The Physical Genome Mapping of Anopheles albimanus Corrected Scaffold Misassemblies and Identified Interarm Rearrangements in Genus Anopheles.</title>
        <authorList>
            <person name="Artemov G.N."/>
            <person name="Peery A.N."/>
            <person name="Jiang X."/>
            <person name="Tu Z."/>
            <person name="Stegniy V.N."/>
            <person name="Sharakhova M.V."/>
            <person name="Sharakhov I.V."/>
        </authorList>
    </citation>
    <scope>NUCLEOTIDE SEQUENCE [LARGE SCALE GENOMIC DNA]</scope>
    <source>
        <strain evidence="1 2">ALBI9_A</strain>
    </source>
</reference>
<dbReference type="Proteomes" id="UP000069272">
    <property type="component" value="Chromosome X"/>
</dbReference>
<dbReference type="AlphaFoldDB" id="A0A182FXF5"/>
<proteinExistence type="predicted"/>
<sequence>MPHATTGKCKVLHCFWCSHVSKVTLMIVRSSSSEGCERTCGHARLTPSKSHKRLRGDDAPVATIVQ</sequence>
<keyword evidence="2" id="KW-1185">Reference proteome</keyword>
<protein>
    <submittedName>
        <fullName evidence="1">Uncharacterized protein</fullName>
    </submittedName>
</protein>
<evidence type="ECO:0000313" key="1">
    <source>
        <dbReference type="EnsemblMetazoa" id="AALB014326-PA"/>
    </source>
</evidence>
<dbReference type="EnsemblMetazoa" id="AALB014326-RA">
    <property type="protein sequence ID" value="AALB014326-PA"/>
    <property type="gene ID" value="AALB014326"/>
</dbReference>
<dbReference type="VEuPathDB" id="VectorBase:AALB014326"/>
<accession>A0A182FXF5</accession>
<organism evidence="1 2">
    <name type="scientific">Anopheles albimanus</name>
    <name type="common">New world malaria mosquito</name>
    <dbReference type="NCBI Taxonomy" id="7167"/>
    <lineage>
        <taxon>Eukaryota</taxon>
        <taxon>Metazoa</taxon>
        <taxon>Ecdysozoa</taxon>
        <taxon>Arthropoda</taxon>
        <taxon>Hexapoda</taxon>
        <taxon>Insecta</taxon>
        <taxon>Pterygota</taxon>
        <taxon>Neoptera</taxon>
        <taxon>Endopterygota</taxon>
        <taxon>Diptera</taxon>
        <taxon>Nematocera</taxon>
        <taxon>Culicoidea</taxon>
        <taxon>Culicidae</taxon>
        <taxon>Anophelinae</taxon>
        <taxon>Anopheles</taxon>
    </lineage>
</organism>
<evidence type="ECO:0000313" key="2">
    <source>
        <dbReference type="Proteomes" id="UP000069272"/>
    </source>
</evidence>
<name>A0A182FXF5_ANOAL</name>